<sequence>MTGFWRRLFGAEADGGTQSAAGARVGGDLTLVQRAGTVQITTGPKPPPPGDLDGARRRYALRLRERYLRLDLEVLTPLSEQDEHPAVHLREVFVPQLVRSDPPPVELPRELLKRLTEPGELDPGRLPPGVERDTVRRVREAYRQRPAVPVLPLLSGPDGHRAVLLGDPGSGKSTLARFLCLALTEPLLDPAADVPSELAPLAGRLPLIVELRRYADPAWRERTFEEFLAHLHRTEGLGLPGDLLARQLAEHPAHTLVLFDGLDELFDPQVRESAARRIGAFAARHPQVRVLVTSRVIGYRREPLDAAGFGHYTLQDLDTGQIDAFAARWYANACPGDPAEARRLRRRVTAAVAGSAPVRDLAGNPLILTILAIIGRRRELPRDRRSVYEHAVAVLVEHWDPSKYLQDRRVDGGMPYLASEDRLELLRLVARRMQEGGDGIAGNHVPGRVLLASFERYLRERYELPADRAAPAARAMLQQFRERNFILSRFGGEVYGFVHRAFLEYLAASDIAHRFNRERSLTEEQLLEGVFAARWHDPAWREVLLLLAGELDERFVGAAVSRLLARAPVLPGPPGARDAVPEWLVLAVRCLGEVRKLGLVTAQSEAAVTPWWRCSRRSPRRARPTCRARPRRRWTRCARCWPGWARTGWAGSASCAGTWCTGTSRSGSRRRRSRRARWRPGWPARCT</sequence>
<evidence type="ECO:0000256" key="1">
    <source>
        <dbReference type="SAM" id="MobiDB-lite"/>
    </source>
</evidence>
<dbReference type="Proteomes" id="UP001500897">
    <property type="component" value="Unassembled WGS sequence"/>
</dbReference>
<proteinExistence type="predicted"/>
<dbReference type="PROSITE" id="PS50837">
    <property type="entry name" value="NACHT"/>
    <property type="match status" value="1"/>
</dbReference>
<dbReference type="SUPFAM" id="SSF52540">
    <property type="entry name" value="P-loop containing nucleoside triphosphate hydrolases"/>
    <property type="match status" value="1"/>
</dbReference>
<dbReference type="SMART" id="SM00382">
    <property type="entry name" value="AAA"/>
    <property type="match status" value="1"/>
</dbReference>
<dbReference type="InterPro" id="IPR027417">
    <property type="entry name" value="P-loop_NTPase"/>
</dbReference>
<dbReference type="CDD" id="cd00267">
    <property type="entry name" value="ABC_ATPase"/>
    <property type="match status" value="1"/>
</dbReference>
<name>A0ABN2W4N0_9ACTN</name>
<dbReference type="RefSeq" id="WP_344549646.1">
    <property type="nucleotide sequence ID" value="NZ_BAAANS010000001.1"/>
</dbReference>
<gene>
    <name evidence="3" type="ORF">GCM10009759_01280</name>
</gene>
<feature type="region of interest" description="Disordered" evidence="1">
    <location>
        <begin position="662"/>
        <end position="687"/>
    </location>
</feature>
<dbReference type="PANTHER" id="PTHR46844:SF1">
    <property type="entry name" value="SLR5058 PROTEIN"/>
    <property type="match status" value="1"/>
</dbReference>
<accession>A0ABN2W4N0</accession>
<keyword evidence="4" id="KW-1185">Reference proteome</keyword>
<evidence type="ECO:0000259" key="2">
    <source>
        <dbReference type="PROSITE" id="PS50837"/>
    </source>
</evidence>
<dbReference type="InterPro" id="IPR007111">
    <property type="entry name" value="NACHT_NTPase"/>
</dbReference>
<comment type="caution">
    <text evidence="3">The sequence shown here is derived from an EMBL/GenBank/DDBJ whole genome shotgun (WGS) entry which is preliminary data.</text>
</comment>
<dbReference type="InterPro" id="IPR003593">
    <property type="entry name" value="AAA+_ATPase"/>
</dbReference>
<dbReference type="Pfam" id="PF05729">
    <property type="entry name" value="NACHT"/>
    <property type="match status" value="1"/>
</dbReference>
<protein>
    <recommendedName>
        <fullName evidence="2">NACHT domain-containing protein</fullName>
    </recommendedName>
</protein>
<evidence type="ECO:0000313" key="3">
    <source>
        <dbReference type="EMBL" id="GAA2083280.1"/>
    </source>
</evidence>
<feature type="compositionally biased region" description="Basic residues" evidence="1">
    <location>
        <begin position="667"/>
        <end position="678"/>
    </location>
</feature>
<feature type="domain" description="NACHT" evidence="2">
    <location>
        <begin position="160"/>
        <end position="295"/>
    </location>
</feature>
<evidence type="ECO:0000313" key="4">
    <source>
        <dbReference type="Proteomes" id="UP001500897"/>
    </source>
</evidence>
<dbReference type="EMBL" id="BAAANS010000001">
    <property type="protein sequence ID" value="GAA2083280.1"/>
    <property type="molecule type" value="Genomic_DNA"/>
</dbReference>
<reference evidence="3 4" key="1">
    <citation type="journal article" date="2019" name="Int. J. Syst. Evol. Microbiol.">
        <title>The Global Catalogue of Microorganisms (GCM) 10K type strain sequencing project: providing services to taxonomists for standard genome sequencing and annotation.</title>
        <authorList>
            <consortium name="The Broad Institute Genomics Platform"/>
            <consortium name="The Broad Institute Genome Sequencing Center for Infectious Disease"/>
            <person name="Wu L."/>
            <person name="Ma J."/>
        </authorList>
    </citation>
    <scope>NUCLEOTIDE SEQUENCE [LARGE SCALE GENOMIC DNA]</scope>
    <source>
        <strain evidence="3 4">JCM 14559</strain>
    </source>
</reference>
<dbReference type="PANTHER" id="PTHR46844">
    <property type="entry name" value="SLR5058 PROTEIN"/>
    <property type="match status" value="1"/>
</dbReference>
<organism evidence="3 4">
    <name type="scientific">Kitasatospora saccharophila</name>
    <dbReference type="NCBI Taxonomy" id="407973"/>
    <lineage>
        <taxon>Bacteria</taxon>
        <taxon>Bacillati</taxon>
        <taxon>Actinomycetota</taxon>
        <taxon>Actinomycetes</taxon>
        <taxon>Kitasatosporales</taxon>
        <taxon>Streptomycetaceae</taxon>
        <taxon>Kitasatospora</taxon>
    </lineage>
</organism>
<dbReference type="Gene3D" id="3.40.50.300">
    <property type="entry name" value="P-loop containing nucleotide triphosphate hydrolases"/>
    <property type="match status" value="1"/>
</dbReference>